<keyword evidence="4" id="KW-1185">Reference proteome</keyword>
<keyword evidence="3" id="KW-0067">ATP-binding</keyword>
<keyword evidence="1" id="KW-0418">Kinase</keyword>
<dbReference type="GO" id="GO:0005524">
    <property type="term" value="F:ATP binding"/>
    <property type="evidence" value="ECO:0007669"/>
    <property type="project" value="UniProtKB-KW"/>
</dbReference>
<name>A0A372ZN39_9ACTN</name>
<feature type="domain" description="Histidine kinase/HSP90-like ATPase" evidence="2">
    <location>
        <begin position="27"/>
        <end position="136"/>
    </location>
</feature>
<protein>
    <submittedName>
        <fullName evidence="3">ATP-binding protein</fullName>
    </submittedName>
</protein>
<keyword evidence="1" id="KW-0808">Transferase</keyword>
<dbReference type="EMBL" id="QVIG01000001">
    <property type="protein sequence ID" value="RGD56850.1"/>
    <property type="molecule type" value="Genomic_DNA"/>
</dbReference>
<dbReference type="Gene3D" id="3.30.565.10">
    <property type="entry name" value="Histidine kinase-like ATPase, C-terminal domain"/>
    <property type="match status" value="1"/>
</dbReference>
<dbReference type="CDD" id="cd16936">
    <property type="entry name" value="HATPase_RsbW-like"/>
    <property type="match status" value="1"/>
</dbReference>
<organism evidence="3 4">
    <name type="scientific">Kitasatospora xanthocidica</name>
    <dbReference type="NCBI Taxonomy" id="83382"/>
    <lineage>
        <taxon>Bacteria</taxon>
        <taxon>Bacillati</taxon>
        <taxon>Actinomycetota</taxon>
        <taxon>Actinomycetes</taxon>
        <taxon>Kitasatosporales</taxon>
        <taxon>Streptomycetaceae</taxon>
        <taxon>Kitasatospora</taxon>
    </lineage>
</organism>
<evidence type="ECO:0000313" key="4">
    <source>
        <dbReference type="Proteomes" id="UP000263377"/>
    </source>
</evidence>
<dbReference type="InterPro" id="IPR003594">
    <property type="entry name" value="HATPase_dom"/>
</dbReference>
<accession>A0A372ZN39</accession>
<gene>
    <name evidence="3" type="ORF">DR950_02745</name>
</gene>
<proteinExistence type="predicted"/>
<keyword evidence="1" id="KW-0723">Serine/threonine-protein kinase</keyword>
<dbReference type="PANTHER" id="PTHR35526">
    <property type="entry name" value="ANTI-SIGMA-F FACTOR RSBW-RELATED"/>
    <property type="match status" value="1"/>
</dbReference>
<keyword evidence="3" id="KW-0547">Nucleotide-binding</keyword>
<reference evidence="3 4" key="1">
    <citation type="submission" date="2018-08" db="EMBL/GenBank/DDBJ databases">
        <title>Diversity &amp; Physiological Properties of Lignin-Decomposing Actinobacteria from Soil.</title>
        <authorList>
            <person name="Roh S.G."/>
            <person name="Kim S.B."/>
        </authorList>
    </citation>
    <scope>NUCLEOTIDE SEQUENCE [LARGE SCALE GENOMIC DNA]</scope>
    <source>
        <strain evidence="3 4">MMS17-GH009</strain>
    </source>
</reference>
<comment type="caution">
    <text evidence="3">The sequence shown here is derived from an EMBL/GenBank/DDBJ whole genome shotgun (WGS) entry which is preliminary data.</text>
</comment>
<sequence>MNPGAPGAGETKRFVFSGREGAVQAGLEHTREALRSWSWLPTADEERLGVAEDLLLMVAELVANACLHTSGGPGELRLRWDGRRLRAEVTDTSPVPPELRPYADPGRPGGHGLRVVERLAGSWGCAPEGGGKVVWLEIGCPPGPPNHRECSA</sequence>
<dbReference type="InterPro" id="IPR036890">
    <property type="entry name" value="HATPase_C_sf"/>
</dbReference>
<dbReference type="PANTHER" id="PTHR35526:SF3">
    <property type="entry name" value="ANTI-SIGMA-F FACTOR RSBW"/>
    <property type="match status" value="1"/>
</dbReference>
<dbReference type="InterPro" id="IPR050267">
    <property type="entry name" value="Anti-sigma-factor_SerPK"/>
</dbReference>
<evidence type="ECO:0000256" key="1">
    <source>
        <dbReference type="ARBA" id="ARBA00022527"/>
    </source>
</evidence>
<evidence type="ECO:0000313" key="3">
    <source>
        <dbReference type="EMBL" id="RGD56850.1"/>
    </source>
</evidence>
<dbReference type="Proteomes" id="UP000263377">
    <property type="component" value="Unassembled WGS sequence"/>
</dbReference>
<evidence type="ECO:0000259" key="2">
    <source>
        <dbReference type="Pfam" id="PF13581"/>
    </source>
</evidence>
<dbReference type="SUPFAM" id="SSF55874">
    <property type="entry name" value="ATPase domain of HSP90 chaperone/DNA topoisomerase II/histidine kinase"/>
    <property type="match status" value="1"/>
</dbReference>
<dbReference type="GO" id="GO:0004674">
    <property type="term" value="F:protein serine/threonine kinase activity"/>
    <property type="evidence" value="ECO:0007669"/>
    <property type="project" value="UniProtKB-KW"/>
</dbReference>
<dbReference type="Pfam" id="PF13581">
    <property type="entry name" value="HATPase_c_2"/>
    <property type="match status" value="1"/>
</dbReference>
<dbReference type="AlphaFoldDB" id="A0A372ZN39"/>